<protein>
    <submittedName>
        <fullName evidence="2">Uncharacterized protein</fullName>
    </submittedName>
</protein>
<proteinExistence type="predicted"/>
<dbReference type="EMBL" id="FOFX01000029">
    <property type="protein sequence ID" value="SEQ22158.1"/>
    <property type="molecule type" value="Genomic_DNA"/>
</dbReference>
<dbReference type="AlphaFoldDB" id="A0A1H9EB26"/>
<evidence type="ECO:0000313" key="2">
    <source>
        <dbReference type="EMBL" id="SEQ22158.1"/>
    </source>
</evidence>
<reference evidence="3" key="1">
    <citation type="submission" date="2016-10" db="EMBL/GenBank/DDBJ databases">
        <authorList>
            <person name="Varghese N."/>
            <person name="Submissions S."/>
        </authorList>
    </citation>
    <scope>NUCLEOTIDE SEQUENCE [LARGE SCALE GENOMIC DNA]</scope>
    <source>
        <strain evidence="3">Nm9</strain>
    </source>
</reference>
<dbReference type="Proteomes" id="UP000181998">
    <property type="component" value="Unassembled WGS sequence"/>
</dbReference>
<organism evidence="2 3">
    <name type="scientific">Nitrosomonas ureae</name>
    <dbReference type="NCBI Taxonomy" id="44577"/>
    <lineage>
        <taxon>Bacteria</taxon>
        <taxon>Pseudomonadati</taxon>
        <taxon>Pseudomonadota</taxon>
        <taxon>Betaproteobacteria</taxon>
        <taxon>Nitrosomonadales</taxon>
        <taxon>Nitrosomonadaceae</taxon>
        <taxon>Nitrosomonas</taxon>
    </lineage>
</organism>
<accession>A0A1H9EB26</accession>
<keyword evidence="1" id="KW-1133">Transmembrane helix</keyword>
<evidence type="ECO:0000256" key="1">
    <source>
        <dbReference type="SAM" id="Phobius"/>
    </source>
</evidence>
<sequence>MQKTSELFRLISYHKIDKQERQSVVYFILFYFMFMGVMFC</sequence>
<keyword evidence="1" id="KW-0812">Transmembrane</keyword>
<name>A0A1H9EB26_9PROT</name>
<keyword evidence="1" id="KW-0472">Membrane</keyword>
<evidence type="ECO:0000313" key="3">
    <source>
        <dbReference type="Proteomes" id="UP000181998"/>
    </source>
</evidence>
<gene>
    <name evidence="2" type="ORF">SAMN05421510_10295</name>
</gene>
<feature type="transmembrane region" description="Helical" evidence="1">
    <location>
        <begin position="21"/>
        <end position="39"/>
    </location>
</feature>